<dbReference type="AlphaFoldDB" id="A0A836CPU6"/>
<dbReference type="GO" id="GO:0002250">
    <property type="term" value="P:adaptive immune response"/>
    <property type="evidence" value="ECO:0007669"/>
    <property type="project" value="UniProtKB-KW"/>
</dbReference>
<keyword evidence="1" id="KW-0732">Signal</keyword>
<evidence type="ECO:0000256" key="1">
    <source>
        <dbReference type="ARBA" id="ARBA00022729"/>
    </source>
</evidence>
<sequence length="134" mass="14566">MLVENIVSGWSPISSKGGLRAQSVTQPEDEVPVAEGDPVTVKCTYSVSGSPYLSWYFEVCAKTSLAHSLIDSYEGQEVNIPVTTPQSLKVNISSGIDKFPNHGPLLSFKGYYYNRGKMKVASLLIPPDRKDSAP</sequence>
<evidence type="ECO:0000313" key="5">
    <source>
        <dbReference type="Proteomes" id="UP000664991"/>
    </source>
</evidence>
<accession>A0A836CPU6</accession>
<comment type="caution">
    <text evidence="4">The sequence shown here is derived from an EMBL/GenBank/DDBJ whole genome shotgun (WGS) entry which is preliminary data.</text>
</comment>
<evidence type="ECO:0000256" key="2">
    <source>
        <dbReference type="ARBA" id="ARBA00023130"/>
    </source>
</evidence>
<keyword evidence="2" id="KW-0391">Immunity</keyword>
<dbReference type="InterPro" id="IPR036179">
    <property type="entry name" value="Ig-like_dom_sf"/>
</dbReference>
<gene>
    <name evidence="4" type="ORF">JEQ12_020680</name>
</gene>
<dbReference type="InterPro" id="IPR013783">
    <property type="entry name" value="Ig-like_fold"/>
</dbReference>
<protein>
    <recommendedName>
        <fullName evidence="6">Ig-like domain-containing protein</fullName>
    </recommendedName>
</protein>
<dbReference type="SUPFAM" id="SSF48726">
    <property type="entry name" value="Immunoglobulin"/>
    <property type="match status" value="1"/>
</dbReference>
<dbReference type="Proteomes" id="UP000664991">
    <property type="component" value="Unassembled WGS sequence"/>
</dbReference>
<dbReference type="PANTHER" id="PTHR19367">
    <property type="entry name" value="T-CELL RECEPTOR ALPHA CHAIN V REGION"/>
    <property type="match status" value="1"/>
</dbReference>
<reference evidence="4 5" key="1">
    <citation type="submission" date="2020-12" db="EMBL/GenBank/DDBJ databases">
        <title>De novo assembly of Tibetan sheep genome.</title>
        <authorList>
            <person name="Li X."/>
        </authorList>
    </citation>
    <scope>NUCLEOTIDE SEQUENCE [LARGE SCALE GENOMIC DNA]</scope>
    <source>
        <tissue evidence="4">Heart</tissue>
    </source>
</reference>
<dbReference type="EMBL" id="JAEMGP010000057">
    <property type="protein sequence ID" value="KAG5193179.1"/>
    <property type="molecule type" value="Genomic_DNA"/>
</dbReference>
<evidence type="ECO:0000313" key="4">
    <source>
        <dbReference type="EMBL" id="KAG5193179.1"/>
    </source>
</evidence>
<dbReference type="PANTHER" id="PTHR19367:SF8">
    <property type="entry name" value="T CELL RECEPTOR ALPHA VARIABLE 3"/>
    <property type="match status" value="1"/>
</dbReference>
<dbReference type="Gene3D" id="2.60.40.10">
    <property type="entry name" value="Immunoglobulins"/>
    <property type="match status" value="1"/>
</dbReference>
<organism evidence="4 5">
    <name type="scientific">Ovis aries</name>
    <name type="common">Sheep</name>
    <dbReference type="NCBI Taxonomy" id="9940"/>
    <lineage>
        <taxon>Eukaryota</taxon>
        <taxon>Metazoa</taxon>
        <taxon>Chordata</taxon>
        <taxon>Craniata</taxon>
        <taxon>Vertebrata</taxon>
        <taxon>Euteleostomi</taxon>
        <taxon>Mammalia</taxon>
        <taxon>Eutheria</taxon>
        <taxon>Laurasiatheria</taxon>
        <taxon>Artiodactyla</taxon>
        <taxon>Ruminantia</taxon>
        <taxon>Pecora</taxon>
        <taxon>Bovidae</taxon>
        <taxon>Caprinae</taxon>
        <taxon>Ovis</taxon>
    </lineage>
</organism>
<proteinExistence type="predicted"/>
<dbReference type="InterPro" id="IPR051287">
    <property type="entry name" value="TCR_variable_region"/>
</dbReference>
<evidence type="ECO:0008006" key="6">
    <source>
        <dbReference type="Google" id="ProtNLM"/>
    </source>
</evidence>
<keyword evidence="2" id="KW-1064">Adaptive immunity</keyword>
<name>A0A836CPU6_SHEEP</name>
<keyword evidence="3" id="KW-0393">Immunoglobulin domain</keyword>
<evidence type="ECO:0000256" key="3">
    <source>
        <dbReference type="ARBA" id="ARBA00023319"/>
    </source>
</evidence>